<sequence>MSGINPFNVSDIEIGNLSPRRKQYIQQRNVAQDERINDIAAAIIKYQEIIQTVQERYRKSELEDQTLIKPYLMCLYFEIGQLFEEQEKIQDALRYYEHAGKQGHFLSVECAKRLGSKVIFPPTDKVFSGNLSDRAKAAAGERAFCKALHSALVLITGENQKGSGVLARHDELGYVLMTVKHVVGAGATACIGKKEIPLDDLDAYENGSDILLFILNDVCSTDEESISIAPANIQLEIGEKVYFGGYPFKETGARLHMGHISYVGIKGEIGIDGAAVPGMSGGPIAVKRNGKFFIVGAVASETFDPIEGFSKALDKMYIDQSDAQIRYEHDMGLQNETWEWMKQEAQFTKITRDNLFIGALDYLRQDDPECFHHMWDDLNSNGVISEEGEIDVTRIVPGHLGLREAYQQYEEYILERLRKSTTDLLEMNPESIQLPFETERPTDSINTVSLSLIQSLSTGLITGHLFQEFHGKPLSLHEEKSTELEIGRKNRVEKIKKKQKQEAKTARAAAKREGTFQNNGIPPILYRFVSNEAAKDIKKNGIVHSGSDLDEIHFMTQPVKHLAQSVGAVTSQKMVTVYTDRIPNITRDNVRKVSERNHIGTYRINMSIPSGAIEISEAS</sequence>
<name>F8L8S7_SIMNZ</name>
<dbReference type="OrthoDB" id="581250at2"/>
<evidence type="ECO:0000313" key="2">
    <source>
        <dbReference type="Proteomes" id="UP000000496"/>
    </source>
</evidence>
<dbReference type="KEGG" id="sng:SNE_A13430"/>
<dbReference type="Gene3D" id="2.40.10.10">
    <property type="entry name" value="Trypsin-like serine proteases"/>
    <property type="match status" value="2"/>
</dbReference>
<dbReference type="HOGENOM" id="CLU_441372_0_0_0"/>
<dbReference type="InterPro" id="IPR009003">
    <property type="entry name" value="Peptidase_S1_PA"/>
</dbReference>
<evidence type="ECO:0000313" key="1">
    <source>
        <dbReference type="EMBL" id="CCB89220.1"/>
    </source>
</evidence>
<dbReference type="SUPFAM" id="SSF50494">
    <property type="entry name" value="Trypsin-like serine proteases"/>
    <property type="match status" value="1"/>
</dbReference>
<keyword evidence="2" id="KW-1185">Reference proteome</keyword>
<reference key="1">
    <citation type="journal article" date="2011" name="Mol. Biol. Evol.">
        <title>Unity in variety -- the pan-genome of the Chlamydiae.</title>
        <authorList>
            <person name="Collingro A."/>
            <person name="Tischler P."/>
            <person name="Weinmaier T."/>
            <person name="Penz T."/>
            <person name="Heinz E."/>
            <person name="Brunham R.C."/>
            <person name="Read T.D."/>
            <person name="Bavoil P.M."/>
            <person name="Sachse K."/>
            <person name="Kahane S."/>
            <person name="Friedman M.G."/>
            <person name="Rattei T."/>
            <person name="Myers G.S.A."/>
            <person name="Horn M."/>
        </authorList>
    </citation>
    <scope>NUCLEOTIDE SEQUENCE</scope>
    <source>
        <strain>Z</strain>
    </source>
</reference>
<dbReference type="AlphaFoldDB" id="F8L8S7"/>
<dbReference type="Proteomes" id="UP000000496">
    <property type="component" value="Chromosome gsn.131"/>
</dbReference>
<organism evidence="1 2">
    <name type="scientific">Simkania negevensis (strain ATCC VR-1471 / DSM 27360 / Z)</name>
    <dbReference type="NCBI Taxonomy" id="331113"/>
    <lineage>
        <taxon>Bacteria</taxon>
        <taxon>Pseudomonadati</taxon>
        <taxon>Chlamydiota</taxon>
        <taxon>Chlamydiia</taxon>
        <taxon>Parachlamydiales</taxon>
        <taxon>Simkaniaceae</taxon>
        <taxon>Simkania</taxon>
    </lineage>
</organism>
<dbReference type="RefSeq" id="WP_013943687.1">
    <property type="nucleotide sequence ID" value="NC_015713.1"/>
</dbReference>
<dbReference type="InterPro" id="IPR043504">
    <property type="entry name" value="Peptidase_S1_PA_chymotrypsin"/>
</dbReference>
<dbReference type="EMBL" id="FR872582">
    <property type="protein sequence ID" value="CCB89220.1"/>
    <property type="molecule type" value="Genomic_DNA"/>
</dbReference>
<accession>F8L8S7</accession>
<protein>
    <submittedName>
        <fullName evidence="1">Uncharacterized protein</fullName>
    </submittedName>
</protein>
<proteinExistence type="predicted"/>
<dbReference type="STRING" id="331113.SNE_A13430"/>
<reference evidence="1 2" key="2">
    <citation type="journal article" date="2011" name="Mol. Biol. Evol.">
        <title>Unity in variety--the pan-genome of the Chlamydiae.</title>
        <authorList>
            <person name="Collingro A."/>
            <person name="Tischler P."/>
            <person name="Weinmaier T."/>
            <person name="Penz T."/>
            <person name="Heinz E."/>
            <person name="Brunham R.C."/>
            <person name="Read T.D."/>
            <person name="Bavoil P.M."/>
            <person name="Sachse K."/>
            <person name="Kahane S."/>
            <person name="Friedman M.G."/>
            <person name="Rattei T."/>
            <person name="Myers G.S."/>
            <person name="Horn M."/>
        </authorList>
    </citation>
    <scope>NUCLEOTIDE SEQUENCE [LARGE SCALE GENOMIC DNA]</scope>
    <source>
        <strain evidence="2">ATCC VR-1471 / Z</strain>
    </source>
</reference>
<gene>
    <name evidence="1" type="ordered locus">SNE_A13430</name>
</gene>